<dbReference type="Gene3D" id="1.20.1270.180">
    <property type="match status" value="1"/>
</dbReference>
<evidence type="ECO:0000313" key="3">
    <source>
        <dbReference type="EMBL" id="PVY41954.1"/>
    </source>
</evidence>
<keyword evidence="4" id="KW-1185">Reference proteome</keyword>
<evidence type="ECO:0000256" key="1">
    <source>
        <dbReference type="SAM" id="SignalP"/>
    </source>
</evidence>
<proteinExistence type="predicted"/>
<dbReference type="EMBL" id="QEKI01000004">
    <property type="protein sequence ID" value="PVY41954.1"/>
    <property type="molecule type" value="Genomic_DNA"/>
</dbReference>
<dbReference type="RefSeq" id="WP_165820599.1">
    <property type="nucleotide sequence ID" value="NZ_QEKI01000004.1"/>
</dbReference>
<protein>
    <submittedName>
        <fullName evidence="3">Uncharacterized protein DUF1311</fullName>
    </submittedName>
</protein>
<reference evidence="3 4" key="1">
    <citation type="submission" date="2018-04" db="EMBL/GenBank/DDBJ databases">
        <title>Genomic Encyclopedia of Type Strains, Phase IV (KMG-IV): sequencing the most valuable type-strain genomes for metagenomic binning, comparative biology and taxonomic classification.</title>
        <authorList>
            <person name="Goeker M."/>
        </authorList>
    </citation>
    <scope>NUCLEOTIDE SEQUENCE [LARGE SCALE GENOMIC DNA]</scope>
    <source>
        <strain evidence="3 4">DSM 100231</strain>
    </source>
</reference>
<name>A0A2U1AZU2_9BACT</name>
<accession>A0A2U1AZU2</accession>
<feature type="signal peptide" evidence="1">
    <location>
        <begin position="1"/>
        <end position="20"/>
    </location>
</feature>
<comment type="caution">
    <text evidence="3">The sequence shown here is derived from an EMBL/GenBank/DDBJ whole genome shotgun (WGS) entry which is preliminary data.</text>
</comment>
<sequence length="187" mass="21294">MKKLTIIGVLLLIAFYGASGQDPRPLTEKELTQLKNEIEIQSKNLRTQLEEDDSFISDYQKEISIEFTVDTFKIEKVYGKRIDVDYSTKGMVNATHELKGEYDKLLNKYYKILVSKLSPSDQLVLKEAQRSWIAYRDNESKLIGVMSKGEYSGGGTIQRMIVSSSILTLTKERVFQLVSHLSSIADE</sequence>
<dbReference type="PANTHER" id="PTHR39176:SF1">
    <property type="entry name" value="PERIPLASMIC PROTEIN"/>
    <property type="match status" value="1"/>
</dbReference>
<dbReference type="AlphaFoldDB" id="A0A2U1AZU2"/>
<dbReference type="InterPro" id="IPR009739">
    <property type="entry name" value="LprI-like_N"/>
</dbReference>
<evidence type="ECO:0000313" key="4">
    <source>
        <dbReference type="Proteomes" id="UP000245466"/>
    </source>
</evidence>
<gene>
    <name evidence="3" type="ORF">C8E01_104326</name>
</gene>
<organism evidence="3 4">
    <name type="scientific">Pontibacter virosus</name>
    <dbReference type="NCBI Taxonomy" id="1765052"/>
    <lineage>
        <taxon>Bacteria</taxon>
        <taxon>Pseudomonadati</taxon>
        <taxon>Bacteroidota</taxon>
        <taxon>Cytophagia</taxon>
        <taxon>Cytophagales</taxon>
        <taxon>Hymenobacteraceae</taxon>
        <taxon>Pontibacter</taxon>
    </lineage>
</organism>
<dbReference type="Pfam" id="PF07007">
    <property type="entry name" value="LprI"/>
    <property type="match status" value="1"/>
</dbReference>
<dbReference type="PANTHER" id="PTHR39176">
    <property type="entry name" value="PERIPLASMIC PROTEIN-RELATED"/>
    <property type="match status" value="1"/>
</dbReference>
<feature type="chain" id="PRO_5015756775" evidence="1">
    <location>
        <begin position="21"/>
        <end position="187"/>
    </location>
</feature>
<feature type="domain" description="Lysozyme inhibitor LprI-like N-terminal" evidence="2">
    <location>
        <begin position="87"/>
        <end position="177"/>
    </location>
</feature>
<keyword evidence="1" id="KW-0732">Signal</keyword>
<dbReference type="Proteomes" id="UP000245466">
    <property type="component" value="Unassembled WGS sequence"/>
</dbReference>
<evidence type="ECO:0000259" key="2">
    <source>
        <dbReference type="Pfam" id="PF07007"/>
    </source>
</evidence>